<evidence type="ECO:0000259" key="11">
    <source>
        <dbReference type="Pfam" id="PF24780"/>
    </source>
</evidence>
<keyword evidence="6" id="KW-0677">Repeat</keyword>
<feature type="domain" description="MABP1/WDR62 second WD40" evidence="12">
    <location>
        <begin position="323"/>
        <end position="666"/>
    </location>
</feature>
<feature type="repeat" description="WD" evidence="9">
    <location>
        <begin position="345"/>
        <end position="367"/>
    </location>
</feature>
<dbReference type="GO" id="GO:0005634">
    <property type="term" value="C:nucleus"/>
    <property type="evidence" value="ECO:0007669"/>
    <property type="project" value="UniProtKB-SubCell"/>
</dbReference>
<name>A0A7K6IHD5_9CORV</name>
<feature type="compositionally biased region" description="Acidic residues" evidence="10">
    <location>
        <begin position="965"/>
        <end position="976"/>
    </location>
</feature>
<accession>A0A7K6IHD5</accession>
<feature type="non-terminal residue" evidence="14">
    <location>
        <position position="1528"/>
    </location>
</feature>
<feature type="region of interest" description="Disordered" evidence="10">
    <location>
        <begin position="1251"/>
        <end position="1337"/>
    </location>
</feature>
<dbReference type="FunFam" id="2.130.10.10:FF:000124">
    <property type="entry name" value="WD repeat-containing protein 62 isoform 1"/>
    <property type="match status" value="1"/>
</dbReference>
<dbReference type="FunFam" id="2.130.10.10:FF:000091">
    <property type="entry name" value="mitogen-activated protein kinase-binding protein 1 isoform X1"/>
    <property type="match status" value="1"/>
</dbReference>
<dbReference type="GO" id="GO:0000922">
    <property type="term" value="C:spindle pole"/>
    <property type="evidence" value="ECO:0007669"/>
    <property type="project" value="UniProtKB-SubCell"/>
</dbReference>
<dbReference type="Proteomes" id="UP000574967">
    <property type="component" value="Unassembled WGS sequence"/>
</dbReference>
<keyword evidence="5 9" id="KW-0853">WD repeat</keyword>
<evidence type="ECO:0000256" key="7">
    <source>
        <dbReference type="ARBA" id="ARBA00023212"/>
    </source>
</evidence>
<keyword evidence="7" id="KW-0206">Cytoskeleton</keyword>
<dbReference type="GO" id="GO:0043124">
    <property type="term" value="P:negative regulation of canonical NF-kappaB signal transduction"/>
    <property type="evidence" value="ECO:0007669"/>
    <property type="project" value="TreeGrafter"/>
</dbReference>
<feature type="region of interest" description="Disordered" evidence="10">
    <location>
        <begin position="1044"/>
        <end position="1076"/>
    </location>
</feature>
<dbReference type="PANTHER" id="PTHR44813:SF1">
    <property type="entry name" value="MITOGEN-ACTIVATED PROTEIN KINASE-BINDING PROTEIN 1"/>
    <property type="match status" value="1"/>
</dbReference>
<feature type="region of interest" description="Disordered" evidence="10">
    <location>
        <begin position="927"/>
        <end position="985"/>
    </location>
</feature>
<protein>
    <submittedName>
        <fullName evidence="14">MABP1 protein</fullName>
    </submittedName>
</protein>
<dbReference type="Pfam" id="PF24780">
    <property type="entry name" value="WD40_MABP1-WDR62_1st"/>
    <property type="match status" value="1"/>
</dbReference>
<dbReference type="SUPFAM" id="SSF50978">
    <property type="entry name" value="WD40 repeat-like"/>
    <property type="match status" value="2"/>
</dbReference>
<evidence type="ECO:0000256" key="10">
    <source>
        <dbReference type="SAM" id="MobiDB-lite"/>
    </source>
</evidence>
<feature type="compositionally biased region" description="Low complexity" evidence="10">
    <location>
        <begin position="813"/>
        <end position="829"/>
    </location>
</feature>
<dbReference type="PROSITE" id="PS50082">
    <property type="entry name" value="WD_REPEATS_2"/>
    <property type="match status" value="2"/>
</dbReference>
<evidence type="ECO:0000313" key="15">
    <source>
        <dbReference type="Proteomes" id="UP000574967"/>
    </source>
</evidence>
<keyword evidence="8" id="KW-0539">Nucleus</keyword>
<dbReference type="Gene3D" id="2.130.10.10">
    <property type="entry name" value="YVTN repeat-like/Quinoprotein amine dehydrogenase"/>
    <property type="match status" value="4"/>
</dbReference>
<feature type="compositionally biased region" description="Basic and acidic residues" evidence="10">
    <location>
        <begin position="1467"/>
        <end position="1476"/>
    </location>
</feature>
<evidence type="ECO:0000256" key="8">
    <source>
        <dbReference type="ARBA" id="ARBA00023242"/>
    </source>
</evidence>
<dbReference type="PROSITE" id="PS50294">
    <property type="entry name" value="WD_REPEATS_REGION"/>
    <property type="match status" value="1"/>
</dbReference>
<evidence type="ECO:0000256" key="9">
    <source>
        <dbReference type="PROSITE-ProRule" id="PRU00221"/>
    </source>
</evidence>
<feature type="compositionally biased region" description="Polar residues" evidence="10">
    <location>
        <begin position="937"/>
        <end position="948"/>
    </location>
</feature>
<comment type="subcellular location">
    <subcellularLocation>
        <location evidence="2">Cytoplasm</location>
        <location evidence="2">Cytoskeleton</location>
        <location evidence="2">Spindle pole</location>
    </subcellularLocation>
    <subcellularLocation>
        <location evidence="1">Nucleus</location>
    </subcellularLocation>
</comment>
<evidence type="ECO:0000259" key="12">
    <source>
        <dbReference type="Pfam" id="PF24782"/>
    </source>
</evidence>
<dbReference type="GO" id="GO:0005737">
    <property type="term" value="C:cytoplasm"/>
    <property type="evidence" value="ECO:0007669"/>
    <property type="project" value="TreeGrafter"/>
</dbReference>
<evidence type="ECO:0000256" key="6">
    <source>
        <dbReference type="ARBA" id="ARBA00022737"/>
    </source>
</evidence>
<dbReference type="InterPro" id="IPR056162">
    <property type="entry name" value="WD40_MABP1-WDR62_2nd"/>
</dbReference>
<evidence type="ECO:0000256" key="2">
    <source>
        <dbReference type="ARBA" id="ARBA00004647"/>
    </source>
</evidence>
<dbReference type="InterPro" id="IPR056364">
    <property type="entry name" value="WDR62-MABP1_CC"/>
</dbReference>
<dbReference type="Pfam" id="PF24782">
    <property type="entry name" value="WD40_MABP1-WDR62_2nd"/>
    <property type="match status" value="1"/>
</dbReference>
<dbReference type="SMART" id="SM00320">
    <property type="entry name" value="WD40"/>
    <property type="match status" value="12"/>
</dbReference>
<reference evidence="14 15" key="1">
    <citation type="submission" date="2019-09" db="EMBL/GenBank/DDBJ databases">
        <title>Bird 10,000 Genomes (B10K) Project - Family phase.</title>
        <authorList>
            <person name="Zhang G."/>
        </authorList>
    </citation>
    <scope>NUCLEOTIDE SEQUENCE [LARGE SCALE GENOMIC DNA]</scope>
    <source>
        <strain evidence="14">B10K-DU-029-43</strain>
        <tissue evidence="14">Heart</tissue>
    </source>
</reference>
<evidence type="ECO:0000256" key="5">
    <source>
        <dbReference type="ARBA" id="ARBA00022574"/>
    </source>
</evidence>
<dbReference type="InterPro" id="IPR055292">
    <property type="entry name" value="MABP1"/>
</dbReference>
<feature type="region of interest" description="Disordered" evidence="10">
    <location>
        <begin position="1467"/>
        <end position="1500"/>
    </location>
</feature>
<evidence type="ECO:0000259" key="13">
    <source>
        <dbReference type="Pfam" id="PF24795"/>
    </source>
</evidence>
<evidence type="ECO:0000256" key="1">
    <source>
        <dbReference type="ARBA" id="ARBA00004123"/>
    </source>
</evidence>
<feature type="repeat" description="WD" evidence="9">
    <location>
        <begin position="633"/>
        <end position="674"/>
    </location>
</feature>
<dbReference type="PANTHER" id="PTHR44813">
    <property type="entry name" value="MITOGEN-ACTIVATED PROTEIN KINASE-BINDING PROTEIN 1"/>
    <property type="match status" value="1"/>
</dbReference>
<dbReference type="FunFam" id="2.130.10.10:FF:000046">
    <property type="entry name" value="WD repeat-containing protein 62 isoform 1"/>
    <property type="match status" value="1"/>
</dbReference>
<proteinExistence type="predicted"/>
<dbReference type="GO" id="GO:0046330">
    <property type="term" value="P:positive regulation of JNK cascade"/>
    <property type="evidence" value="ECO:0007669"/>
    <property type="project" value="TreeGrafter"/>
</dbReference>
<comment type="caution">
    <text evidence="14">The sequence shown here is derived from an EMBL/GenBank/DDBJ whole genome shotgun (WGS) entry which is preliminary data.</text>
</comment>
<feature type="compositionally biased region" description="Polar residues" evidence="10">
    <location>
        <begin position="1263"/>
        <end position="1284"/>
    </location>
</feature>
<organism evidence="14 15">
    <name type="scientific">Machaerirhynchus nigripectus</name>
    <dbReference type="NCBI Taxonomy" id="1160894"/>
    <lineage>
        <taxon>Eukaryota</taxon>
        <taxon>Metazoa</taxon>
        <taxon>Chordata</taxon>
        <taxon>Craniata</taxon>
        <taxon>Vertebrata</taxon>
        <taxon>Euteleostomi</taxon>
        <taxon>Archelosauria</taxon>
        <taxon>Archosauria</taxon>
        <taxon>Dinosauria</taxon>
        <taxon>Saurischia</taxon>
        <taxon>Theropoda</taxon>
        <taxon>Coelurosauria</taxon>
        <taxon>Aves</taxon>
        <taxon>Neognathae</taxon>
        <taxon>Neoaves</taxon>
        <taxon>Telluraves</taxon>
        <taxon>Australaves</taxon>
        <taxon>Passeriformes</taxon>
        <taxon>Corvoidea</taxon>
        <taxon>Dicruridae</taxon>
        <taxon>Machaerirhynchus</taxon>
    </lineage>
</organism>
<gene>
    <name evidence="14" type="primary">Mapkbp1</name>
    <name evidence="14" type="ORF">MACNIG_R04781</name>
</gene>
<dbReference type="InterPro" id="IPR036322">
    <property type="entry name" value="WD40_repeat_dom_sf"/>
</dbReference>
<feature type="domain" description="MABP1/WDR62 first WD40" evidence="11">
    <location>
        <begin position="1"/>
        <end position="317"/>
    </location>
</feature>
<keyword evidence="15" id="KW-1185">Reference proteome</keyword>
<feature type="domain" description="MABP1/WRD62 coiled-coil" evidence="13">
    <location>
        <begin position="1407"/>
        <end position="1522"/>
    </location>
</feature>
<feature type="region of interest" description="Disordered" evidence="10">
    <location>
        <begin position="709"/>
        <end position="730"/>
    </location>
</feature>
<feature type="non-terminal residue" evidence="14">
    <location>
        <position position="1"/>
    </location>
</feature>
<evidence type="ECO:0000256" key="3">
    <source>
        <dbReference type="ARBA" id="ARBA00022490"/>
    </source>
</evidence>
<dbReference type="InterPro" id="IPR001680">
    <property type="entry name" value="WD40_rpt"/>
</dbReference>
<feature type="compositionally biased region" description="Acidic residues" evidence="10">
    <location>
        <begin position="720"/>
        <end position="730"/>
    </location>
</feature>
<feature type="region of interest" description="Disordered" evidence="10">
    <location>
        <begin position="813"/>
        <end position="837"/>
    </location>
</feature>
<keyword evidence="4" id="KW-0597">Phosphoprotein</keyword>
<dbReference type="InterPro" id="IPR015943">
    <property type="entry name" value="WD40/YVTN_repeat-like_dom_sf"/>
</dbReference>
<dbReference type="Pfam" id="PF24795">
    <property type="entry name" value="WDR62-MABP1_CC"/>
    <property type="match status" value="1"/>
</dbReference>
<feature type="compositionally biased region" description="Polar residues" evidence="10">
    <location>
        <begin position="1054"/>
        <end position="1067"/>
    </location>
</feature>
<keyword evidence="3" id="KW-0963">Cytoplasm</keyword>
<sequence length="1528" mass="168359">CVVVLFNPRKNKQHHILNSSRKTITALAFSPDGKYLVTGESGHMPAVRVWDVAERTQVAELQEHKYGVACVAFSPSSKYIVSVGYQHDMIVNVWSWKKNIVVAANKVSSKVTAVSFSEDCSYFVTAGNRHIKFWYLDDSKTSKVNATVPLLGRSGLLGELRNNFFADVACGRGKKADSTFCITSSGLLCEFNEKRLLDKWVELRNTDSFTTTVANCISVNHDYIFCGCADGTVRIFNPLNLHFVTTLPKPHFLGTDIASVTEASRLFSGVADAKYPDTIALTFDPTNQWLSCVYNDHSLYVWDVKDPKKVGKVYSALYHSSCVWNIEMYPEVKDNNQPCLPPGSFITCSSDNTIRLWNTESSNIHGTALHRNILSNDLMKIIYVDDNTQVLLDTDYNSAGSAEKADAQVLDTKVGIRTVCVSPSGEHLASGDRIGTLRIYELQSLKEMLKVEAHDSEILCLEYSKPDTGLKLLASASRDRLIHVLDAGKDYSLQQTLDEHSSSITAVKFAANDGKVRMISCGADKSIYFRTAQKTGEGVQFTRTHHIVRKTTLYDMDVDPSWKYAAIGCQDRNIRVFNISSGKQKKLYKGSQGEDGTLIKVQTDPSGLYIATSCSDKNLSIFDFYSGECVATMYGHSEIVTGMKFSNDCKHLISVSGDSCIFIWRLSSEMTINMRQRLSDMKQRGKQAEKSPPHKAAGLMRHESISALSSVPALSSDSDKDGEDEGNDEDELRGLQSFHIQSNCNTERDSDPDLTLSRSLSQWEMRRAKEIAAIQRSEAPMSKMPRQRGRWSQPTSNIEMTVKSMLDLRQLESFSVSRSPSRDSLSQNSNGDDREEHTDLPVHINKVGSSIPPQDNGSCVRPQVIRLVSCEEGIFSQELEPSESEECVIYPEQDEIHPTDSSSEFQVKALPHGKLCRGYHSNGCPDKHSPDSACSVDYSSSRLSSPDQPNEDSEGTEPLSVDGVSDLEGEEGEEDVATSMPEGEIPQIPDQEKFLKEHFGTLSNTNGKGGSCRNLERTENLSISSRFLSQSPALRRLSLSSSNLTLDSKPIEPPTQTSQFTPNLLKNDSSHPGDALENSQLLESVNSNLAIHVQKKRRSALEASRVGMAPGRVIASFPEGPVNAVMRKAQSVHDLVHEDKGPGVISSAKQRPQTLLVVEKDPRPNNCRVLSASMLKMDGSGALLAKDVRAAKPKSYMNPTTSFRAKMSRSISVGENLYLGCSTEMLTDGRTSPPSFHSKLASSNRAHLILDIPKPLPDRPTLASFSPTTKTKTLLEPQSPQSPAGASKKKPSFPEVRASKRENQTAGSLVPGREIPTGLAKESPVDYPVSRTDCQDEPGVTSLKLREVSEGQHLRSPESTLPRGRERITGIACVLDSQPGLCPLDPIRPRSPTSIAASAQVSESGISIEQCEHVVSELQDSMRRALHLYRRVLNDTESSTDKDKIAGLLTETFSSMKKELDSLKDAEELPKDKEALMKPQDNTSPLNEGCGASLPSPKSLGDEQTLALLEQYSELLLQAVERRMDKKL</sequence>
<dbReference type="EMBL" id="VZRQ01000302">
    <property type="protein sequence ID" value="NWV87419.1"/>
    <property type="molecule type" value="Genomic_DNA"/>
</dbReference>
<dbReference type="InterPro" id="IPR056161">
    <property type="entry name" value="WD40_MABP1-WDR62_1st"/>
</dbReference>
<evidence type="ECO:0000256" key="4">
    <source>
        <dbReference type="ARBA" id="ARBA00022553"/>
    </source>
</evidence>
<evidence type="ECO:0000313" key="14">
    <source>
        <dbReference type="EMBL" id="NWV87419.1"/>
    </source>
</evidence>